<sequence length="151" mass="17646">MRKPGERRVRWTETPLRVRYAETDQMGVAYYANYLTWFEVGRTEWIRAVVPYREIEARGLLLPVLEARCRYLAPARYDDALVVRTALTRWGPVRLAFAYEIRRADNAQAIAEGETEHAWVDRTFHPINLKKHSPDLYRLLLAAVSDEADPE</sequence>
<organism evidence="3 4">
    <name type="scientific">Calditerricola satsumensis</name>
    <dbReference type="NCBI Taxonomy" id="373054"/>
    <lineage>
        <taxon>Bacteria</taxon>
        <taxon>Bacillati</taxon>
        <taxon>Bacillota</taxon>
        <taxon>Bacilli</taxon>
        <taxon>Bacillales</taxon>
        <taxon>Bacillaceae</taxon>
        <taxon>Calditerricola</taxon>
    </lineage>
</organism>
<evidence type="ECO:0000313" key="4">
    <source>
        <dbReference type="Proteomes" id="UP000637720"/>
    </source>
</evidence>
<dbReference type="EMBL" id="BMOF01000003">
    <property type="protein sequence ID" value="GGJ93017.1"/>
    <property type="molecule type" value="Genomic_DNA"/>
</dbReference>
<comment type="similarity">
    <text evidence="1">Belongs to the 4-hydroxybenzoyl-CoA thioesterase family.</text>
</comment>
<evidence type="ECO:0000313" key="3">
    <source>
        <dbReference type="EMBL" id="GGJ93017.1"/>
    </source>
</evidence>
<dbReference type="CDD" id="cd00586">
    <property type="entry name" value="4HBT"/>
    <property type="match status" value="1"/>
</dbReference>
<evidence type="ECO:0000256" key="2">
    <source>
        <dbReference type="ARBA" id="ARBA00022801"/>
    </source>
</evidence>
<dbReference type="AlphaFoldDB" id="A0A8J3B3J5"/>
<dbReference type="Gene3D" id="3.10.129.10">
    <property type="entry name" value="Hotdog Thioesterase"/>
    <property type="match status" value="1"/>
</dbReference>
<dbReference type="NCBIfam" id="TIGR00051">
    <property type="entry name" value="YbgC/FadM family acyl-CoA thioesterase"/>
    <property type="match status" value="1"/>
</dbReference>
<keyword evidence="2" id="KW-0378">Hydrolase</keyword>
<proteinExistence type="inferred from homology"/>
<dbReference type="GO" id="GO:0047617">
    <property type="term" value="F:fatty acyl-CoA hydrolase activity"/>
    <property type="evidence" value="ECO:0007669"/>
    <property type="project" value="TreeGrafter"/>
</dbReference>
<dbReference type="Proteomes" id="UP000637720">
    <property type="component" value="Unassembled WGS sequence"/>
</dbReference>
<dbReference type="InterPro" id="IPR006684">
    <property type="entry name" value="YbgC/YbaW"/>
</dbReference>
<dbReference type="PANTHER" id="PTHR31793">
    <property type="entry name" value="4-HYDROXYBENZOYL-COA THIOESTERASE FAMILY MEMBER"/>
    <property type="match status" value="1"/>
</dbReference>
<dbReference type="InterPro" id="IPR029069">
    <property type="entry name" value="HotDog_dom_sf"/>
</dbReference>
<dbReference type="Pfam" id="PF13279">
    <property type="entry name" value="4HBT_2"/>
    <property type="match status" value="1"/>
</dbReference>
<protein>
    <submittedName>
        <fullName evidence="3">Thioesterase</fullName>
    </submittedName>
</protein>
<comment type="caution">
    <text evidence="3">The sequence shown here is derived from an EMBL/GenBank/DDBJ whole genome shotgun (WGS) entry which is preliminary data.</text>
</comment>
<evidence type="ECO:0000256" key="1">
    <source>
        <dbReference type="ARBA" id="ARBA00005953"/>
    </source>
</evidence>
<reference evidence="3" key="1">
    <citation type="journal article" date="2014" name="Int. J. Syst. Evol. Microbiol.">
        <title>Complete genome sequence of Corynebacterium casei LMG S-19264T (=DSM 44701T), isolated from a smear-ripened cheese.</title>
        <authorList>
            <consortium name="US DOE Joint Genome Institute (JGI-PGF)"/>
            <person name="Walter F."/>
            <person name="Albersmeier A."/>
            <person name="Kalinowski J."/>
            <person name="Ruckert C."/>
        </authorList>
    </citation>
    <scope>NUCLEOTIDE SEQUENCE</scope>
    <source>
        <strain evidence="3">JCM 14719</strain>
    </source>
</reference>
<dbReference type="RefSeq" id="WP_229725589.1">
    <property type="nucleotide sequence ID" value="NZ_BMOF01000003.1"/>
</dbReference>
<dbReference type="PANTHER" id="PTHR31793:SF27">
    <property type="entry name" value="NOVEL THIOESTERASE SUPERFAMILY DOMAIN AND SAPOSIN A-TYPE DOMAIN CONTAINING PROTEIN (0610012H03RIK)"/>
    <property type="match status" value="1"/>
</dbReference>
<gene>
    <name evidence="3" type="ORF">GCM10007043_03370</name>
</gene>
<dbReference type="InterPro" id="IPR050563">
    <property type="entry name" value="4-hydroxybenzoyl-CoA_TE"/>
</dbReference>
<dbReference type="PIRSF" id="PIRSF003230">
    <property type="entry name" value="YbgC"/>
    <property type="match status" value="1"/>
</dbReference>
<reference evidence="3" key="2">
    <citation type="submission" date="2020-09" db="EMBL/GenBank/DDBJ databases">
        <authorList>
            <person name="Sun Q."/>
            <person name="Ohkuma M."/>
        </authorList>
    </citation>
    <scope>NUCLEOTIDE SEQUENCE</scope>
    <source>
        <strain evidence="3">JCM 14719</strain>
    </source>
</reference>
<keyword evidence="4" id="KW-1185">Reference proteome</keyword>
<accession>A0A8J3B3J5</accession>
<name>A0A8J3B3J5_9BACI</name>
<dbReference type="SUPFAM" id="SSF54637">
    <property type="entry name" value="Thioesterase/thiol ester dehydrase-isomerase"/>
    <property type="match status" value="1"/>
</dbReference>